<dbReference type="GO" id="GO:0070006">
    <property type="term" value="F:metalloaminopeptidase activity"/>
    <property type="evidence" value="ECO:0007669"/>
    <property type="project" value="InterPro"/>
</dbReference>
<dbReference type="PANTHER" id="PTHR43226:SF4">
    <property type="entry name" value="XAA-PRO AMINOPEPTIDASE 3"/>
    <property type="match status" value="1"/>
</dbReference>
<organism evidence="15 16">
    <name type="scientific">Pandoraea thiooxydans</name>
    <dbReference type="NCBI Taxonomy" id="445709"/>
    <lineage>
        <taxon>Bacteria</taxon>
        <taxon>Pseudomonadati</taxon>
        <taxon>Pseudomonadota</taxon>
        <taxon>Betaproteobacteria</taxon>
        <taxon>Burkholderiales</taxon>
        <taxon>Burkholderiaceae</taxon>
        <taxon>Pandoraea</taxon>
    </lineage>
</organism>
<dbReference type="InterPro" id="IPR000994">
    <property type="entry name" value="Pept_M24"/>
</dbReference>
<dbReference type="PATRIC" id="fig|445709.3.peg.2877"/>
<keyword evidence="8" id="KW-0482">Metalloprotease</keyword>
<feature type="domain" description="Aminopeptidase P N-terminal" evidence="14">
    <location>
        <begin position="1"/>
        <end position="135"/>
    </location>
</feature>
<dbReference type="RefSeq" id="WP_047214977.1">
    <property type="nucleotide sequence ID" value="NZ_CP011568.3"/>
</dbReference>
<keyword evidence="7" id="KW-0378">Hydrolase</keyword>
<dbReference type="SMART" id="SM01011">
    <property type="entry name" value="AMP_N"/>
    <property type="match status" value="1"/>
</dbReference>
<dbReference type="InterPro" id="IPR029149">
    <property type="entry name" value="Creatin/AminoP/Spt16_N"/>
</dbReference>
<accession>A0A0G3EQ39</accession>
<dbReference type="PANTHER" id="PTHR43226">
    <property type="entry name" value="XAA-PRO AMINOPEPTIDASE 3"/>
    <property type="match status" value="1"/>
</dbReference>
<dbReference type="STRING" id="445709.ABW99_13560"/>
<evidence type="ECO:0000256" key="3">
    <source>
        <dbReference type="ARBA" id="ARBA00008766"/>
    </source>
</evidence>
<keyword evidence="9" id="KW-0464">Manganese</keyword>
<evidence type="ECO:0000313" key="15">
    <source>
        <dbReference type="EMBL" id="AKJ69080.1"/>
    </source>
</evidence>
<dbReference type="OrthoDB" id="9806388at2"/>
<comment type="cofactor">
    <cofactor evidence="2">
        <name>Mn(2+)</name>
        <dbReference type="ChEBI" id="CHEBI:29035"/>
    </cofactor>
</comment>
<dbReference type="Pfam" id="PF05195">
    <property type="entry name" value="AMP_N"/>
    <property type="match status" value="1"/>
</dbReference>
<dbReference type="KEGG" id="ptx:ABW99_13560"/>
<dbReference type="InterPro" id="IPR036005">
    <property type="entry name" value="Creatinase/aminopeptidase-like"/>
</dbReference>
<dbReference type="InterPro" id="IPR052433">
    <property type="entry name" value="X-Pro_dipept-like"/>
</dbReference>
<evidence type="ECO:0000256" key="8">
    <source>
        <dbReference type="ARBA" id="ARBA00023049"/>
    </source>
</evidence>
<dbReference type="EC" id="3.4.11.9" evidence="4"/>
<dbReference type="GO" id="GO:0005829">
    <property type="term" value="C:cytosol"/>
    <property type="evidence" value="ECO:0007669"/>
    <property type="project" value="TreeGrafter"/>
</dbReference>
<evidence type="ECO:0000256" key="6">
    <source>
        <dbReference type="ARBA" id="ARBA00022723"/>
    </source>
</evidence>
<dbReference type="Gene3D" id="3.40.350.10">
    <property type="entry name" value="Creatinase/prolidase N-terminal domain"/>
    <property type="match status" value="1"/>
</dbReference>
<dbReference type="PROSITE" id="PS00491">
    <property type="entry name" value="PROLINE_PEPTIDASE"/>
    <property type="match status" value="1"/>
</dbReference>
<evidence type="ECO:0000313" key="16">
    <source>
        <dbReference type="Proteomes" id="UP000036700"/>
    </source>
</evidence>
<evidence type="ECO:0000256" key="4">
    <source>
        <dbReference type="ARBA" id="ARBA00012574"/>
    </source>
</evidence>
<dbReference type="Proteomes" id="UP000036700">
    <property type="component" value="Chromosome"/>
</dbReference>
<comment type="catalytic activity">
    <reaction evidence="1">
        <text>Release of any N-terminal amino acid, including proline, that is linked to proline, even from a dipeptide or tripeptide.</text>
        <dbReference type="EC" id="3.4.11.9"/>
    </reaction>
</comment>
<sequence length="447" mass="49832">MDALRYRQRREQIFDHMTRLGGGVAILPTAPEATRNRDSDFPYRHDSYFYYLSGFGEPESVLVLDSRNRTATLFCRPKNEEREIWDGFRYGPDAARETFGFDAAYPIDVLDERIAVMLADATALFYPLGTSARFDRQVRHWLAAVRAQARAGVSAPSSAHDLCAALDEMRLVKDADELAIMRRAGQISAQAHVRAMQACRPGMREYQLEAELLYEFRRHGSQSPAYTSIVATGANACVLHYRAGDTECRDGDLCLIDAACELDGYASDITRTFPVNGRFSAPQRELYDLVLAAQQAAIDATRAGVSFNDPHDAAVRVLTQGMLDTGLLPRDKHGTLDDAIASKAYTRFYMHRTGHWIGMDVHDCGDYREPASGGQAGSERPSRILKTNMALTVEPGIYVRPGPDVPERYWRIGIRIEDDAVVTPAGCELLTRDVPVKADDIEALMRQ</sequence>
<evidence type="ECO:0000256" key="13">
    <source>
        <dbReference type="RuleBase" id="RU000590"/>
    </source>
</evidence>
<dbReference type="InterPro" id="IPR007865">
    <property type="entry name" value="Aminopep_P_N"/>
</dbReference>
<keyword evidence="15" id="KW-0031">Aminopeptidase</keyword>
<dbReference type="AlphaFoldDB" id="A0A0G3EQ39"/>
<dbReference type="SUPFAM" id="SSF55920">
    <property type="entry name" value="Creatinase/aminopeptidase"/>
    <property type="match status" value="1"/>
</dbReference>
<evidence type="ECO:0000256" key="12">
    <source>
        <dbReference type="ARBA" id="ARBA00081411"/>
    </source>
</evidence>
<dbReference type="GO" id="GO:0006508">
    <property type="term" value="P:proteolysis"/>
    <property type="evidence" value="ECO:0007669"/>
    <property type="project" value="UniProtKB-KW"/>
</dbReference>
<dbReference type="Pfam" id="PF00557">
    <property type="entry name" value="Peptidase_M24"/>
    <property type="match status" value="1"/>
</dbReference>
<reference evidence="15" key="1">
    <citation type="submission" date="2016-01" db="EMBL/GenBank/DDBJ databases">
        <authorList>
            <person name="McClelland M."/>
            <person name="Jain A."/>
            <person name="Saraogi P."/>
            <person name="Mendelson R."/>
            <person name="Westerman R."/>
            <person name="SanMiguel P."/>
            <person name="Csonka L."/>
        </authorList>
    </citation>
    <scope>NUCLEOTIDE SEQUENCE</scope>
    <source>
        <strain evidence="15">DSM 25325</strain>
    </source>
</reference>
<evidence type="ECO:0000256" key="5">
    <source>
        <dbReference type="ARBA" id="ARBA00022670"/>
    </source>
</evidence>
<dbReference type="CDD" id="cd01087">
    <property type="entry name" value="Prolidase"/>
    <property type="match status" value="1"/>
</dbReference>
<gene>
    <name evidence="15" type="ORF">ABW99_13560</name>
</gene>
<keyword evidence="16" id="KW-1185">Reference proteome</keyword>
<proteinExistence type="inferred from homology"/>
<dbReference type="GO" id="GO:0030145">
    <property type="term" value="F:manganese ion binding"/>
    <property type="evidence" value="ECO:0007669"/>
    <property type="project" value="InterPro"/>
</dbReference>
<evidence type="ECO:0000259" key="14">
    <source>
        <dbReference type="SMART" id="SM01011"/>
    </source>
</evidence>
<evidence type="ECO:0000256" key="2">
    <source>
        <dbReference type="ARBA" id="ARBA00001936"/>
    </source>
</evidence>
<protein>
    <recommendedName>
        <fullName evidence="10">Xaa-Pro aminopeptidase</fullName>
        <ecNumber evidence="4">3.4.11.9</ecNumber>
    </recommendedName>
    <alternativeName>
        <fullName evidence="11">Aminopeptidase P II</fullName>
    </alternativeName>
    <alternativeName>
        <fullName evidence="12">X-Pro aminopeptidase</fullName>
    </alternativeName>
</protein>
<evidence type="ECO:0000256" key="10">
    <source>
        <dbReference type="ARBA" id="ARBA00069363"/>
    </source>
</evidence>
<dbReference type="FunFam" id="3.90.230.10:FF:000002">
    <property type="entry name" value="Xaa-Pro aminopeptidase 3"/>
    <property type="match status" value="1"/>
</dbReference>
<name>A0A0G3EQ39_9BURK</name>
<keyword evidence="5" id="KW-0645">Protease</keyword>
<keyword evidence="6 13" id="KW-0479">Metal-binding</keyword>
<dbReference type="EMBL" id="CP011568">
    <property type="protein sequence ID" value="AKJ69080.1"/>
    <property type="molecule type" value="Genomic_DNA"/>
</dbReference>
<dbReference type="InterPro" id="IPR001131">
    <property type="entry name" value="Peptidase_M24B_aminopep-P_CS"/>
</dbReference>
<evidence type="ECO:0000256" key="9">
    <source>
        <dbReference type="ARBA" id="ARBA00023211"/>
    </source>
</evidence>
<comment type="similarity">
    <text evidence="3 13">Belongs to the peptidase M24B family.</text>
</comment>
<evidence type="ECO:0000256" key="1">
    <source>
        <dbReference type="ARBA" id="ARBA00001424"/>
    </source>
</evidence>
<evidence type="ECO:0000256" key="11">
    <source>
        <dbReference type="ARBA" id="ARBA00075356"/>
    </source>
</evidence>
<evidence type="ECO:0000256" key="7">
    <source>
        <dbReference type="ARBA" id="ARBA00022801"/>
    </source>
</evidence>
<dbReference type="Gene3D" id="3.90.230.10">
    <property type="entry name" value="Creatinase/methionine aminopeptidase superfamily"/>
    <property type="match status" value="1"/>
</dbReference>
<dbReference type="SUPFAM" id="SSF53092">
    <property type="entry name" value="Creatinase/prolidase N-terminal domain"/>
    <property type="match status" value="1"/>
</dbReference>